<reference evidence="1 2" key="2">
    <citation type="journal article" date="2022" name="Mol. Ecol. Resour.">
        <title>The genomes of chicory, endive, great burdock and yacon provide insights into Asteraceae paleo-polyploidization history and plant inulin production.</title>
        <authorList>
            <person name="Fan W."/>
            <person name="Wang S."/>
            <person name="Wang H."/>
            <person name="Wang A."/>
            <person name="Jiang F."/>
            <person name="Liu H."/>
            <person name="Zhao H."/>
            <person name="Xu D."/>
            <person name="Zhang Y."/>
        </authorList>
    </citation>
    <scope>NUCLEOTIDE SEQUENCE [LARGE SCALE GENOMIC DNA]</scope>
    <source>
        <strain evidence="2">cv. Niubang</strain>
    </source>
</reference>
<reference evidence="2" key="1">
    <citation type="journal article" date="2022" name="Mol. Ecol. Resour.">
        <title>The genomes of chicory, endive, great burdock and yacon provide insights into Asteraceae palaeo-polyploidization history and plant inulin production.</title>
        <authorList>
            <person name="Fan W."/>
            <person name="Wang S."/>
            <person name="Wang H."/>
            <person name="Wang A."/>
            <person name="Jiang F."/>
            <person name="Liu H."/>
            <person name="Zhao H."/>
            <person name="Xu D."/>
            <person name="Zhang Y."/>
        </authorList>
    </citation>
    <scope>NUCLEOTIDE SEQUENCE [LARGE SCALE GENOMIC DNA]</scope>
    <source>
        <strain evidence="2">cv. Niubang</strain>
    </source>
</reference>
<evidence type="ECO:0000313" key="1">
    <source>
        <dbReference type="EMBL" id="KAI3733715.1"/>
    </source>
</evidence>
<keyword evidence="2" id="KW-1185">Reference proteome</keyword>
<sequence>MMNGFQCASVTSSSVGMLPSNMVSYGVLVLAVEDVLLNVNLLCEFHFPHILSALRPDLLNRCLIIKVFWFFFFFLYLDKQFTGPSSILPSSIIGNVAGLVHGLDPIDFYGGGLTLHGNDVVLDPTFILEVEVSTPETVLLLVTGLKFFIFRGSAKRFSLP</sequence>
<proteinExistence type="predicted"/>
<evidence type="ECO:0000313" key="2">
    <source>
        <dbReference type="Proteomes" id="UP001055879"/>
    </source>
</evidence>
<dbReference type="Proteomes" id="UP001055879">
    <property type="component" value="Linkage Group LG04"/>
</dbReference>
<name>A0ACB9CHR1_ARCLA</name>
<gene>
    <name evidence="1" type="ORF">L6452_13168</name>
</gene>
<comment type="caution">
    <text evidence="1">The sequence shown here is derived from an EMBL/GenBank/DDBJ whole genome shotgun (WGS) entry which is preliminary data.</text>
</comment>
<accession>A0ACB9CHR1</accession>
<dbReference type="EMBL" id="CM042050">
    <property type="protein sequence ID" value="KAI3733715.1"/>
    <property type="molecule type" value="Genomic_DNA"/>
</dbReference>
<protein>
    <submittedName>
        <fullName evidence="1">Uncharacterized protein</fullName>
    </submittedName>
</protein>
<organism evidence="1 2">
    <name type="scientific">Arctium lappa</name>
    <name type="common">Greater burdock</name>
    <name type="synonym">Lappa major</name>
    <dbReference type="NCBI Taxonomy" id="4217"/>
    <lineage>
        <taxon>Eukaryota</taxon>
        <taxon>Viridiplantae</taxon>
        <taxon>Streptophyta</taxon>
        <taxon>Embryophyta</taxon>
        <taxon>Tracheophyta</taxon>
        <taxon>Spermatophyta</taxon>
        <taxon>Magnoliopsida</taxon>
        <taxon>eudicotyledons</taxon>
        <taxon>Gunneridae</taxon>
        <taxon>Pentapetalae</taxon>
        <taxon>asterids</taxon>
        <taxon>campanulids</taxon>
        <taxon>Asterales</taxon>
        <taxon>Asteraceae</taxon>
        <taxon>Carduoideae</taxon>
        <taxon>Cardueae</taxon>
        <taxon>Arctiinae</taxon>
        <taxon>Arctium</taxon>
    </lineage>
</organism>